<keyword evidence="4" id="KW-1185">Reference proteome</keyword>
<dbReference type="AlphaFoldDB" id="A0A2S6NG09"/>
<dbReference type="Proteomes" id="UP000239089">
    <property type="component" value="Unassembled WGS sequence"/>
</dbReference>
<evidence type="ECO:0000259" key="2">
    <source>
        <dbReference type="Pfam" id="PF08241"/>
    </source>
</evidence>
<dbReference type="GO" id="GO:0008757">
    <property type="term" value="F:S-adenosylmethionine-dependent methyltransferase activity"/>
    <property type="evidence" value="ECO:0007669"/>
    <property type="project" value="InterPro"/>
</dbReference>
<sequence length="243" mass="26731">MNDGHIHLPVAEAYDRWAPFYDSYDNPMVFGASQLVGFLSKAIEAKVVVEFGCGTGRNLARLKQDGAERLIGCDVSPGMLEKARARDPAFILFQQDMTQPLPLADGVADLALFSLSLEHVAELVSPLREARRLIKATGAIAVIEIHPFLSLGDVSAHFRDGDAIVRMPTFPHRFSDYINAAAQAGLAIAACREWRPRDFQGAPPEKLFKRGPDIPLLVAFTLTRGEDGQSPDAPRRPREIQSR</sequence>
<dbReference type="Pfam" id="PF08241">
    <property type="entry name" value="Methyltransf_11"/>
    <property type="match status" value="1"/>
</dbReference>
<dbReference type="EMBL" id="NHSJ01000018">
    <property type="protein sequence ID" value="PPQ33546.1"/>
    <property type="molecule type" value="Genomic_DNA"/>
</dbReference>
<dbReference type="RefSeq" id="WP_104506111.1">
    <property type="nucleotide sequence ID" value="NZ_JACIGC010000014.1"/>
</dbReference>
<reference evidence="3 4" key="1">
    <citation type="journal article" date="2018" name="Arch. Microbiol.">
        <title>New insights into the metabolic potential of the phototrophic purple bacterium Rhodopila globiformis DSM 161(T) from its draft genome sequence and evidence for a vanadium-dependent nitrogenase.</title>
        <authorList>
            <person name="Imhoff J.F."/>
            <person name="Rahn T."/>
            <person name="Kunzel S."/>
            <person name="Neulinger S.C."/>
        </authorList>
    </citation>
    <scope>NUCLEOTIDE SEQUENCE [LARGE SCALE GENOMIC DNA]</scope>
    <source>
        <strain evidence="3 4">DSM 16996</strain>
    </source>
</reference>
<keyword evidence="3" id="KW-0808">Transferase</keyword>
<evidence type="ECO:0000313" key="4">
    <source>
        <dbReference type="Proteomes" id="UP000239089"/>
    </source>
</evidence>
<dbReference type="OrthoDB" id="5298787at2"/>
<proteinExistence type="predicted"/>
<dbReference type="InterPro" id="IPR029063">
    <property type="entry name" value="SAM-dependent_MTases_sf"/>
</dbReference>
<dbReference type="SUPFAM" id="SSF53335">
    <property type="entry name" value="S-adenosyl-L-methionine-dependent methyltransferases"/>
    <property type="match status" value="1"/>
</dbReference>
<dbReference type="CDD" id="cd02440">
    <property type="entry name" value="AdoMet_MTases"/>
    <property type="match status" value="1"/>
</dbReference>
<dbReference type="PANTHER" id="PTHR43861:SF1">
    <property type="entry name" value="TRANS-ACONITATE 2-METHYLTRANSFERASE"/>
    <property type="match status" value="1"/>
</dbReference>
<dbReference type="PANTHER" id="PTHR43861">
    <property type="entry name" value="TRANS-ACONITATE 2-METHYLTRANSFERASE-RELATED"/>
    <property type="match status" value="1"/>
</dbReference>
<feature type="domain" description="Methyltransferase type 11" evidence="2">
    <location>
        <begin position="50"/>
        <end position="141"/>
    </location>
</feature>
<organism evidence="3 4">
    <name type="scientific">Rhodoblastus sphagnicola</name>
    <dbReference type="NCBI Taxonomy" id="333368"/>
    <lineage>
        <taxon>Bacteria</taxon>
        <taxon>Pseudomonadati</taxon>
        <taxon>Pseudomonadota</taxon>
        <taxon>Alphaproteobacteria</taxon>
        <taxon>Hyphomicrobiales</taxon>
        <taxon>Rhodoblastaceae</taxon>
        <taxon>Rhodoblastus</taxon>
    </lineage>
</organism>
<feature type="compositionally biased region" description="Basic and acidic residues" evidence="1">
    <location>
        <begin position="233"/>
        <end position="243"/>
    </location>
</feature>
<feature type="region of interest" description="Disordered" evidence="1">
    <location>
        <begin position="223"/>
        <end position="243"/>
    </location>
</feature>
<comment type="caution">
    <text evidence="3">The sequence shown here is derived from an EMBL/GenBank/DDBJ whole genome shotgun (WGS) entry which is preliminary data.</text>
</comment>
<dbReference type="InterPro" id="IPR013216">
    <property type="entry name" value="Methyltransf_11"/>
</dbReference>
<evidence type="ECO:0000313" key="3">
    <source>
        <dbReference type="EMBL" id="PPQ33546.1"/>
    </source>
</evidence>
<evidence type="ECO:0000256" key="1">
    <source>
        <dbReference type="SAM" id="MobiDB-lite"/>
    </source>
</evidence>
<gene>
    <name evidence="3" type="ORF">CCR94_01460</name>
</gene>
<name>A0A2S6NG09_9HYPH</name>
<accession>A0A2S6NG09</accession>
<keyword evidence="3" id="KW-0489">Methyltransferase</keyword>
<dbReference type="Gene3D" id="3.40.50.150">
    <property type="entry name" value="Vaccinia Virus protein VP39"/>
    <property type="match status" value="1"/>
</dbReference>
<dbReference type="GO" id="GO:0032259">
    <property type="term" value="P:methylation"/>
    <property type="evidence" value="ECO:0007669"/>
    <property type="project" value="UniProtKB-KW"/>
</dbReference>
<protein>
    <submittedName>
        <fullName evidence="3">SAM-dependent methyltransferase</fullName>
    </submittedName>
</protein>